<gene>
    <name evidence="1" type="ORF">SVA_3109</name>
</gene>
<dbReference type="RefSeq" id="WP_096462037.1">
    <property type="nucleotide sequence ID" value="NZ_AP014936.1"/>
</dbReference>
<evidence type="ECO:0000313" key="1">
    <source>
        <dbReference type="EMBL" id="BAU49657.1"/>
    </source>
</evidence>
<evidence type="ECO:0000313" key="2">
    <source>
        <dbReference type="Proteomes" id="UP000218899"/>
    </source>
</evidence>
<protein>
    <submittedName>
        <fullName evidence="1">Glucose dehydrogenase</fullName>
    </submittedName>
</protein>
<name>A0A1B4VFW3_9GAMM</name>
<organism evidence="1 2">
    <name type="scientific">Sulfurifustis variabilis</name>
    <dbReference type="NCBI Taxonomy" id="1675686"/>
    <lineage>
        <taxon>Bacteria</taxon>
        <taxon>Pseudomonadati</taxon>
        <taxon>Pseudomonadota</taxon>
        <taxon>Gammaproteobacteria</taxon>
        <taxon>Acidiferrobacterales</taxon>
        <taxon>Acidiferrobacteraceae</taxon>
        <taxon>Sulfurifustis</taxon>
    </lineage>
</organism>
<reference evidence="1 2" key="1">
    <citation type="submission" date="2015-08" db="EMBL/GenBank/DDBJ databases">
        <title>Complete genome sequence of Sulfurifustis variabilis.</title>
        <authorList>
            <person name="Miura A."/>
            <person name="Kojima H."/>
            <person name="Fukui M."/>
        </authorList>
    </citation>
    <scope>NUCLEOTIDE SEQUENCE [LARGE SCALE GENOMIC DNA]</scope>
    <source>
        <strain evidence="2">skN76</strain>
    </source>
</reference>
<dbReference type="Gene3D" id="2.120.10.30">
    <property type="entry name" value="TolB, C-terminal domain"/>
    <property type="match status" value="1"/>
</dbReference>
<dbReference type="Proteomes" id="UP000218899">
    <property type="component" value="Chromosome"/>
</dbReference>
<dbReference type="KEGG" id="sva:SVA_3109"/>
<keyword evidence="2" id="KW-1185">Reference proteome</keyword>
<dbReference type="PANTHER" id="PTHR33546:SF1">
    <property type="entry name" value="LARGE, MULTIFUNCTIONAL SECRETED PROTEIN"/>
    <property type="match status" value="1"/>
</dbReference>
<accession>A0A1B4VFW3</accession>
<dbReference type="AlphaFoldDB" id="A0A1B4VFW3"/>
<dbReference type="SUPFAM" id="SSF50952">
    <property type="entry name" value="Soluble quinoprotein glucose dehydrogenase"/>
    <property type="match status" value="1"/>
</dbReference>
<dbReference type="InterPro" id="IPR011041">
    <property type="entry name" value="Quinoprot_gluc/sorb_DH_b-prop"/>
</dbReference>
<dbReference type="PANTHER" id="PTHR33546">
    <property type="entry name" value="LARGE, MULTIFUNCTIONAL SECRETED PROTEIN-RELATED"/>
    <property type="match status" value="1"/>
</dbReference>
<dbReference type="InterPro" id="IPR011042">
    <property type="entry name" value="6-blade_b-propeller_TolB-like"/>
</dbReference>
<dbReference type="EMBL" id="AP014936">
    <property type="protein sequence ID" value="BAU49657.1"/>
    <property type="molecule type" value="Genomic_DNA"/>
</dbReference>
<sequence>MDAPLLLRAAPAFLSALILTMGLAGCYTMRFSHGGGQTEFSPPRKIDSNDIAVPAGYRIEPVLTNLTFPTAAIFDDRNRLHVIEAGYSYGEAFGTSRLLRVEPDGRTTVVASGDNPPWTGGSFHDGAFYVSEGGTPGRILRIAPDGRMAALVDNLPPRTDHFTNRPVVGPDGMIYFGQGTATNSGVVGEDNLKMGWLERLPDARDIPCEDVTLAGKNYTTRHLLKPEAGEVRTGAYVPYGTATREGQTIEGQVPCTGAIMRVPLEGGKPELVAWGLRHPYGLVFSPEGRLYVTDNGYDDRGSRPVWGTGDYLWAIERGTWYGWPDYAGGEPLNRERFKVPGKSQPDFLLARHPQKPPRPLAEFGVHSSTNGLDYSRSEAFGHVGQLFAAQFGDMARDTGKVLHPVGFRVVRVDPRTGVIEEFAANKGKFVGPASWLKRGGLERPVDVRFDRDGEALYIVDFGVMTMGPKGAAPRAGTGVVWRVMRSERQPARRTP</sequence>
<dbReference type="OrthoDB" id="9770043at2"/>
<proteinExistence type="predicted"/>